<gene>
    <name evidence="1" type="ORF">POREN0001_1540</name>
</gene>
<dbReference type="eggNOG" id="COG5484">
    <property type="taxonomic scope" value="Bacteria"/>
</dbReference>
<dbReference type="Gene3D" id="1.10.10.60">
    <property type="entry name" value="Homeodomain-like"/>
    <property type="match status" value="1"/>
</dbReference>
<organism evidence="1 2">
    <name type="scientific">Porphyromonas endodontalis (strain ATCC 35406 / DSM 24491 / JCM 8526 / CCUG 16442 / BCRC 14492 / NCTC 13058 / HG 370)</name>
    <name type="common">Bacteroides endodontalis</name>
    <dbReference type="NCBI Taxonomy" id="553175"/>
    <lineage>
        <taxon>Bacteria</taxon>
        <taxon>Pseudomonadati</taxon>
        <taxon>Bacteroidota</taxon>
        <taxon>Bacteroidia</taxon>
        <taxon>Bacteroidales</taxon>
        <taxon>Porphyromonadaceae</taxon>
        <taxon>Porphyromonas</taxon>
    </lineage>
</organism>
<dbReference type="GeneID" id="93364812"/>
<protein>
    <submittedName>
        <fullName evidence="1">Uncharacterized protein</fullName>
    </submittedName>
</protein>
<evidence type="ECO:0000313" key="1">
    <source>
        <dbReference type="EMBL" id="EEN82563.1"/>
    </source>
</evidence>
<dbReference type="STRING" id="553175.POREN0001_1540"/>
<dbReference type="Pfam" id="PF13384">
    <property type="entry name" value="HTH_23"/>
    <property type="match status" value="1"/>
</dbReference>
<proteinExistence type="predicted"/>
<keyword evidence="2" id="KW-1185">Reference proteome</keyword>
<dbReference type="EMBL" id="ACNN01000024">
    <property type="protein sequence ID" value="EEN82563.1"/>
    <property type="molecule type" value="Genomic_DNA"/>
</dbReference>
<accession>C3JB97</accession>
<dbReference type="RefSeq" id="WP_004333928.1">
    <property type="nucleotide sequence ID" value="NZ_ACNN01000024.1"/>
</dbReference>
<evidence type="ECO:0000313" key="2">
    <source>
        <dbReference type="Proteomes" id="UP000004295"/>
    </source>
</evidence>
<dbReference type="Proteomes" id="UP000004295">
    <property type="component" value="Unassembled WGS sequence"/>
</dbReference>
<comment type="caution">
    <text evidence="1">The sequence shown here is derived from an EMBL/GenBank/DDBJ whole genome shotgun (WGS) entry which is preliminary data.</text>
</comment>
<name>C3JB97_POREA</name>
<reference evidence="1 2" key="1">
    <citation type="submission" date="2009-04" db="EMBL/GenBank/DDBJ databases">
        <authorList>
            <person name="Sebastian Y."/>
            <person name="Madupu R."/>
            <person name="Durkin A.S."/>
            <person name="Torralba M."/>
            <person name="Methe B."/>
            <person name="Sutton G.G."/>
            <person name="Strausberg R.L."/>
            <person name="Nelson K.E."/>
        </authorList>
    </citation>
    <scope>NUCLEOTIDE SEQUENCE [LARGE SCALE GENOMIC DNA]</scope>
    <source>
        <strain evidence="2">ATCC 35406 / BCRC 14492 / JCM 8526 / NCTC 13058 / HG 370</strain>
    </source>
</reference>
<sequence length="160" mass="18287">MNTKKPFAPKDPAKYDHAKRLYLDKVPLREIAERLGITPQTLTKWKKEGAWQESRNASLLSPKTLYNKLLKQLDALIEQGEPISTADAISKVCKQIKSLQKEATVDDVILALTGFGDWLVAEGKRLKTSREFVQELTRLQDIYIHQLIERDNLLTQQADD</sequence>
<dbReference type="AlphaFoldDB" id="C3JB97"/>